<comment type="similarity">
    <text evidence="1">Belongs to the peptidase C40 family.</text>
</comment>
<keyword evidence="5" id="KW-0378">Hydrolase</keyword>
<dbReference type="InterPro" id="IPR000064">
    <property type="entry name" value="NLP_P60_dom"/>
</dbReference>
<evidence type="ECO:0000256" key="4">
    <source>
        <dbReference type="ARBA" id="ARBA00022737"/>
    </source>
</evidence>
<evidence type="ECO:0000259" key="9">
    <source>
        <dbReference type="PROSITE" id="PS51782"/>
    </source>
</evidence>
<dbReference type="SUPFAM" id="SSF54001">
    <property type="entry name" value="Cysteine proteinases"/>
    <property type="match status" value="1"/>
</dbReference>
<evidence type="ECO:0008006" key="13">
    <source>
        <dbReference type="Google" id="ProtNLM"/>
    </source>
</evidence>
<feature type="domain" description="LysM" evidence="9">
    <location>
        <begin position="168"/>
        <end position="211"/>
    </location>
</feature>
<dbReference type="CDD" id="cd00118">
    <property type="entry name" value="LysM"/>
    <property type="match status" value="3"/>
</dbReference>
<keyword evidence="6" id="KW-0788">Thiol protease</keyword>
<dbReference type="SUPFAM" id="SSF54106">
    <property type="entry name" value="LysM domain"/>
    <property type="match status" value="3"/>
</dbReference>
<dbReference type="SMART" id="SM00257">
    <property type="entry name" value="LysM"/>
    <property type="match status" value="3"/>
</dbReference>
<dbReference type="InterPro" id="IPR038765">
    <property type="entry name" value="Papain-like_cys_pep_sf"/>
</dbReference>
<reference evidence="11 12" key="1">
    <citation type="submission" date="2014-11" db="EMBL/GenBank/DDBJ databases">
        <title>Genome sequence and analysis of novel Kurthia sp.</title>
        <authorList>
            <person name="Lawson J.N."/>
            <person name="Gonzalez J.E."/>
            <person name="Rinauldi L."/>
            <person name="Xuan Z."/>
            <person name="Firman A."/>
            <person name="Shaddox L."/>
            <person name="Trudeau A."/>
            <person name="Shah S."/>
            <person name="Reiman D."/>
        </authorList>
    </citation>
    <scope>NUCLEOTIDE SEQUENCE [LARGE SCALE GENOMIC DNA]</scope>
    <source>
        <strain evidence="11 12">3B1D</strain>
    </source>
</reference>
<protein>
    <recommendedName>
        <fullName evidence="13">Peptidoglycan hydrolase</fullName>
    </recommendedName>
</protein>
<accession>A0A433RQW3</accession>
<evidence type="ECO:0000259" key="10">
    <source>
        <dbReference type="PROSITE" id="PS51935"/>
    </source>
</evidence>
<dbReference type="RefSeq" id="WP_126991556.1">
    <property type="nucleotide sequence ID" value="NZ_JTFC01000041.1"/>
</dbReference>
<dbReference type="EMBL" id="JTFC01000041">
    <property type="protein sequence ID" value="RUS53014.1"/>
    <property type="molecule type" value="Genomic_DNA"/>
</dbReference>
<dbReference type="Proteomes" id="UP000288623">
    <property type="component" value="Unassembled WGS sequence"/>
</dbReference>
<feature type="region of interest" description="Disordered" evidence="7">
    <location>
        <begin position="77"/>
        <end position="100"/>
    </location>
</feature>
<evidence type="ECO:0000256" key="5">
    <source>
        <dbReference type="ARBA" id="ARBA00022801"/>
    </source>
</evidence>
<keyword evidence="2" id="KW-0645">Protease</keyword>
<evidence type="ECO:0000256" key="3">
    <source>
        <dbReference type="ARBA" id="ARBA00022729"/>
    </source>
</evidence>
<feature type="chain" id="PRO_5039713846" description="Peptidoglycan hydrolase" evidence="8">
    <location>
        <begin position="21"/>
        <end position="361"/>
    </location>
</feature>
<organism evidence="11 12">
    <name type="scientific">Candidatus Kurthia intestinigallinarum</name>
    <dbReference type="NCBI Taxonomy" id="1562256"/>
    <lineage>
        <taxon>Bacteria</taxon>
        <taxon>Bacillati</taxon>
        <taxon>Bacillota</taxon>
        <taxon>Bacilli</taxon>
        <taxon>Bacillales</taxon>
        <taxon>Caryophanaceae</taxon>
        <taxon>Kurthia</taxon>
    </lineage>
</organism>
<proteinExistence type="inferred from homology"/>
<dbReference type="InterPro" id="IPR018392">
    <property type="entry name" value="LysM"/>
</dbReference>
<evidence type="ECO:0000256" key="2">
    <source>
        <dbReference type="ARBA" id="ARBA00022670"/>
    </source>
</evidence>
<sequence>MRKELITTFMATGAVTAFFAATDTASATSTYTVKAGDSLSKIAVMYNTSVDKLKKINKLKGPYIYIGQKINIKSSKNTLKTTKKSTTTSPSHKTSSASATYTVKPGDSLSLIASKHGMSLQTLKSINGLSSDRIFVGQSLKTTGKTTKKIVVASPATKTVKKQKVSTSTYTVKAGDSLGLIASRTGISMSELKRINGLTSNLIHPNQTLKLKGKAQPVYASKTTTVSNKVSSTKTTTATSNAGGGILNLAMKQQGVPYVWAGSTPNGFDCSGFIYYVFKNNGYNIGRTSVAAYRAQAQSVSASSLRAGDIVFFQNTYKQGVSHAGIYIGGGQFIHAGSSGVQITNVQDSYWSKHFHSYGRL</sequence>
<dbReference type="Pfam" id="PF00877">
    <property type="entry name" value="NLPC_P60"/>
    <property type="match status" value="1"/>
</dbReference>
<dbReference type="PANTHER" id="PTHR47053">
    <property type="entry name" value="MUREIN DD-ENDOPEPTIDASE MEPH-RELATED"/>
    <property type="match status" value="1"/>
</dbReference>
<dbReference type="GO" id="GO:0006508">
    <property type="term" value="P:proteolysis"/>
    <property type="evidence" value="ECO:0007669"/>
    <property type="project" value="UniProtKB-KW"/>
</dbReference>
<dbReference type="OrthoDB" id="9813368at2"/>
<dbReference type="PANTHER" id="PTHR47053:SF1">
    <property type="entry name" value="MUREIN DD-ENDOPEPTIDASE MEPH-RELATED"/>
    <property type="match status" value="1"/>
</dbReference>
<evidence type="ECO:0000256" key="7">
    <source>
        <dbReference type="SAM" id="MobiDB-lite"/>
    </source>
</evidence>
<evidence type="ECO:0000313" key="12">
    <source>
        <dbReference type="Proteomes" id="UP000288623"/>
    </source>
</evidence>
<dbReference type="PROSITE" id="PS51935">
    <property type="entry name" value="NLPC_P60"/>
    <property type="match status" value="1"/>
</dbReference>
<dbReference type="Gene3D" id="3.10.350.10">
    <property type="entry name" value="LysM domain"/>
    <property type="match status" value="3"/>
</dbReference>
<evidence type="ECO:0000313" key="11">
    <source>
        <dbReference type="EMBL" id="RUS53014.1"/>
    </source>
</evidence>
<dbReference type="InterPro" id="IPR036779">
    <property type="entry name" value="LysM_dom_sf"/>
</dbReference>
<feature type="domain" description="LysM" evidence="9">
    <location>
        <begin position="99"/>
        <end position="142"/>
    </location>
</feature>
<feature type="domain" description="LysM" evidence="9">
    <location>
        <begin position="29"/>
        <end position="72"/>
    </location>
</feature>
<keyword evidence="12" id="KW-1185">Reference proteome</keyword>
<dbReference type="Gene3D" id="3.90.1720.10">
    <property type="entry name" value="endopeptidase domain like (from Nostoc punctiforme)"/>
    <property type="match status" value="1"/>
</dbReference>
<feature type="signal peptide" evidence="8">
    <location>
        <begin position="1"/>
        <end position="20"/>
    </location>
</feature>
<dbReference type="AlphaFoldDB" id="A0A433RQW3"/>
<evidence type="ECO:0000256" key="6">
    <source>
        <dbReference type="ARBA" id="ARBA00022807"/>
    </source>
</evidence>
<keyword evidence="3 8" id="KW-0732">Signal</keyword>
<feature type="domain" description="NlpC/P60" evidence="10">
    <location>
        <begin position="240"/>
        <end position="361"/>
    </location>
</feature>
<keyword evidence="4" id="KW-0677">Repeat</keyword>
<gene>
    <name evidence="11" type="ORF">QI30_15760</name>
</gene>
<evidence type="ECO:0000256" key="1">
    <source>
        <dbReference type="ARBA" id="ARBA00007074"/>
    </source>
</evidence>
<name>A0A433RQW3_9BACL</name>
<dbReference type="InterPro" id="IPR051202">
    <property type="entry name" value="Peptidase_C40"/>
</dbReference>
<comment type="caution">
    <text evidence="11">The sequence shown here is derived from an EMBL/GenBank/DDBJ whole genome shotgun (WGS) entry which is preliminary data.</text>
</comment>
<evidence type="ECO:0000256" key="8">
    <source>
        <dbReference type="SAM" id="SignalP"/>
    </source>
</evidence>
<dbReference type="Pfam" id="PF01476">
    <property type="entry name" value="LysM"/>
    <property type="match status" value="3"/>
</dbReference>
<dbReference type="GO" id="GO:0008234">
    <property type="term" value="F:cysteine-type peptidase activity"/>
    <property type="evidence" value="ECO:0007669"/>
    <property type="project" value="UniProtKB-KW"/>
</dbReference>
<dbReference type="PROSITE" id="PS51782">
    <property type="entry name" value="LYSM"/>
    <property type="match status" value="3"/>
</dbReference>